<dbReference type="EMBL" id="BAAAQK010000009">
    <property type="protein sequence ID" value="GAA1851475.1"/>
    <property type="molecule type" value="Genomic_DNA"/>
</dbReference>
<gene>
    <name evidence="3" type="primary">fabG_15</name>
    <name evidence="3" type="ORF">GCM10009836_34330</name>
</gene>
<organism evidence="3 4">
    <name type="scientific">Pseudonocardia ailaonensis</name>
    <dbReference type="NCBI Taxonomy" id="367279"/>
    <lineage>
        <taxon>Bacteria</taxon>
        <taxon>Bacillati</taxon>
        <taxon>Actinomycetota</taxon>
        <taxon>Actinomycetes</taxon>
        <taxon>Pseudonocardiales</taxon>
        <taxon>Pseudonocardiaceae</taxon>
        <taxon>Pseudonocardia</taxon>
    </lineage>
</organism>
<comment type="caution">
    <text evidence="3">The sequence shown here is derived from an EMBL/GenBank/DDBJ whole genome shotgun (WGS) entry which is preliminary data.</text>
</comment>
<dbReference type="RefSeq" id="WP_344417752.1">
    <property type="nucleotide sequence ID" value="NZ_BAAAQK010000009.1"/>
</dbReference>
<accession>A0ABN2N3W2</accession>
<evidence type="ECO:0000256" key="2">
    <source>
        <dbReference type="ARBA" id="ARBA00023002"/>
    </source>
</evidence>
<sequence>MTGDRSADKARVALVTGGSGAIGAEVCTGFARIGYDVAFTYRSNRVAAEKVRDEVLAIGRRCLLESVDLAARDDVAAFVNSVSETLGGVDALVHAAGPYPPQRYLGTVEPEVFARHVDQELIGFFTVATLALPHLRERRGSLTAVTTFAVRSYPPRDGLSSAPKAGVEGVVRALAAEEGRFGVRANCVGPGILADGLATALTERGDFDDAARKKVVQRIPLQRFGRATEVADAVVFLGSDRASYISGQSLDVDGGYGV</sequence>
<keyword evidence="2" id="KW-0560">Oxidoreductase</keyword>
<name>A0ABN2N3W2_9PSEU</name>
<dbReference type="Proteomes" id="UP001500449">
    <property type="component" value="Unassembled WGS sequence"/>
</dbReference>
<reference evidence="3 4" key="1">
    <citation type="journal article" date="2019" name="Int. J. Syst. Evol. Microbiol.">
        <title>The Global Catalogue of Microorganisms (GCM) 10K type strain sequencing project: providing services to taxonomists for standard genome sequencing and annotation.</title>
        <authorList>
            <consortium name="The Broad Institute Genomics Platform"/>
            <consortium name="The Broad Institute Genome Sequencing Center for Infectious Disease"/>
            <person name="Wu L."/>
            <person name="Ma J."/>
        </authorList>
    </citation>
    <scope>NUCLEOTIDE SEQUENCE [LARGE SCALE GENOMIC DNA]</scope>
    <source>
        <strain evidence="3 4">JCM 16009</strain>
    </source>
</reference>
<dbReference type="SUPFAM" id="SSF51735">
    <property type="entry name" value="NAD(P)-binding Rossmann-fold domains"/>
    <property type="match status" value="1"/>
</dbReference>
<dbReference type="InterPro" id="IPR036291">
    <property type="entry name" value="NAD(P)-bd_dom_sf"/>
</dbReference>
<evidence type="ECO:0000313" key="4">
    <source>
        <dbReference type="Proteomes" id="UP001500449"/>
    </source>
</evidence>
<dbReference type="Pfam" id="PF13561">
    <property type="entry name" value="adh_short_C2"/>
    <property type="match status" value="1"/>
</dbReference>
<dbReference type="Gene3D" id="3.40.50.720">
    <property type="entry name" value="NAD(P)-binding Rossmann-like Domain"/>
    <property type="match status" value="1"/>
</dbReference>
<proteinExistence type="inferred from homology"/>
<dbReference type="PANTHER" id="PTHR43639:SF1">
    <property type="entry name" value="SHORT-CHAIN DEHYDROGENASE_REDUCTASE FAMILY PROTEIN"/>
    <property type="match status" value="1"/>
</dbReference>
<evidence type="ECO:0000256" key="1">
    <source>
        <dbReference type="ARBA" id="ARBA00006484"/>
    </source>
</evidence>
<comment type="similarity">
    <text evidence="1">Belongs to the short-chain dehydrogenases/reductases (SDR) family.</text>
</comment>
<protein>
    <submittedName>
        <fullName evidence="3">3-oxoacyl-[acyl-carrier-protein] reductase</fullName>
    </submittedName>
</protein>
<dbReference type="InterPro" id="IPR002347">
    <property type="entry name" value="SDR_fam"/>
</dbReference>
<dbReference type="PRINTS" id="PR00081">
    <property type="entry name" value="GDHRDH"/>
</dbReference>
<evidence type="ECO:0000313" key="3">
    <source>
        <dbReference type="EMBL" id="GAA1851475.1"/>
    </source>
</evidence>
<dbReference type="PANTHER" id="PTHR43639">
    <property type="entry name" value="OXIDOREDUCTASE, SHORT-CHAIN DEHYDROGENASE/REDUCTASE FAMILY (AFU_ORTHOLOGUE AFUA_5G02870)"/>
    <property type="match status" value="1"/>
</dbReference>
<keyword evidence="4" id="KW-1185">Reference proteome</keyword>